<feature type="domain" description="HTH marR-type" evidence="1">
    <location>
        <begin position="17"/>
        <end position="148"/>
    </location>
</feature>
<sequence>MSTNTHVPHGTTLEVRDTCLCLHAQRSARALARRFDQALRPVSLKHGQFSLLIALNRPEPPPIGAVAELLAMDRTTLTANLKPLQRRGLIEIQPDPTDRRTRRLSLTAEGSTLLAEAVPIWRETHRKLEAALAPGEADQLRQSLNALV</sequence>
<dbReference type="PANTHER" id="PTHR33164">
    <property type="entry name" value="TRANSCRIPTIONAL REGULATOR, MARR FAMILY"/>
    <property type="match status" value="1"/>
</dbReference>
<dbReference type="PROSITE" id="PS50995">
    <property type="entry name" value="HTH_MARR_2"/>
    <property type="match status" value="1"/>
</dbReference>
<dbReference type="SUPFAM" id="SSF46785">
    <property type="entry name" value="Winged helix' DNA-binding domain"/>
    <property type="match status" value="1"/>
</dbReference>
<reference evidence="2 3" key="1">
    <citation type="submission" date="2013-03" db="EMBL/GenBank/DDBJ databases">
        <title>Salinisphaera dokdonensis CL-ES53 Genome Sequencing.</title>
        <authorList>
            <person name="Li C."/>
            <person name="Lai Q."/>
            <person name="Shao Z."/>
        </authorList>
    </citation>
    <scope>NUCLEOTIDE SEQUENCE [LARGE SCALE GENOMIC DNA]</scope>
    <source>
        <strain evidence="2 3">CL-ES53</strain>
    </source>
</reference>
<comment type="caution">
    <text evidence="2">The sequence shown here is derived from an EMBL/GenBank/DDBJ whole genome shotgun (WGS) entry which is preliminary data.</text>
</comment>
<evidence type="ECO:0000313" key="3">
    <source>
        <dbReference type="Proteomes" id="UP001460888"/>
    </source>
</evidence>
<keyword evidence="3" id="KW-1185">Reference proteome</keyword>
<dbReference type="InterPro" id="IPR036388">
    <property type="entry name" value="WH-like_DNA-bd_sf"/>
</dbReference>
<dbReference type="Proteomes" id="UP001460888">
    <property type="component" value="Unassembled WGS sequence"/>
</dbReference>
<evidence type="ECO:0000313" key="2">
    <source>
        <dbReference type="EMBL" id="MES1929317.1"/>
    </source>
</evidence>
<dbReference type="InterPro" id="IPR036390">
    <property type="entry name" value="WH_DNA-bd_sf"/>
</dbReference>
<dbReference type="Gene3D" id="1.10.10.10">
    <property type="entry name" value="Winged helix-like DNA-binding domain superfamily/Winged helix DNA-binding domain"/>
    <property type="match status" value="1"/>
</dbReference>
<protein>
    <submittedName>
        <fullName evidence="2">Transcriptional regulator hosA</fullName>
    </submittedName>
</protein>
<name>A0ABV2B084_9GAMM</name>
<dbReference type="EMBL" id="APND01000002">
    <property type="protein sequence ID" value="MES1929317.1"/>
    <property type="molecule type" value="Genomic_DNA"/>
</dbReference>
<dbReference type="RefSeq" id="WP_353110808.1">
    <property type="nucleotide sequence ID" value="NZ_APND01000002.1"/>
</dbReference>
<accession>A0ABV2B084</accession>
<dbReference type="InterPro" id="IPR000835">
    <property type="entry name" value="HTH_MarR-typ"/>
</dbReference>
<evidence type="ECO:0000259" key="1">
    <source>
        <dbReference type="PROSITE" id="PS50995"/>
    </source>
</evidence>
<dbReference type="InterPro" id="IPR039422">
    <property type="entry name" value="MarR/SlyA-like"/>
</dbReference>
<organism evidence="2 3">
    <name type="scientific">Salinisphaera dokdonensis CL-ES53</name>
    <dbReference type="NCBI Taxonomy" id="1304272"/>
    <lineage>
        <taxon>Bacteria</taxon>
        <taxon>Pseudomonadati</taxon>
        <taxon>Pseudomonadota</taxon>
        <taxon>Gammaproteobacteria</taxon>
        <taxon>Salinisphaerales</taxon>
        <taxon>Salinisphaeraceae</taxon>
        <taxon>Salinisphaera</taxon>
    </lineage>
</organism>
<gene>
    <name evidence="2" type="ORF">SADO_08672</name>
</gene>
<proteinExistence type="predicted"/>
<dbReference type="SMART" id="SM00347">
    <property type="entry name" value="HTH_MARR"/>
    <property type="match status" value="1"/>
</dbReference>
<dbReference type="PRINTS" id="PR00598">
    <property type="entry name" value="HTHMARR"/>
</dbReference>
<dbReference type="Pfam" id="PF12802">
    <property type="entry name" value="MarR_2"/>
    <property type="match status" value="1"/>
</dbReference>
<dbReference type="PANTHER" id="PTHR33164:SF105">
    <property type="entry name" value="TRANSCRIPTIONAL REPRESSOR PROTEIN-RELATED"/>
    <property type="match status" value="1"/>
</dbReference>